<dbReference type="GO" id="GO:0005634">
    <property type="term" value="C:nucleus"/>
    <property type="evidence" value="ECO:0007669"/>
    <property type="project" value="TreeGrafter"/>
</dbReference>
<dbReference type="Pfam" id="PF13920">
    <property type="entry name" value="zf-C3HC4_3"/>
    <property type="match status" value="1"/>
</dbReference>
<dbReference type="InterPro" id="IPR001370">
    <property type="entry name" value="BIR_rpt"/>
</dbReference>
<keyword evidence="2 4" id="KW-0863">Zinc-finger</keyword>
<dbReference type="PROSITE" id="PS50143">
    <property type="entry name" value="BIR_REPEAT_2"/>
    <property type="match status" value="1"/>
</dbReference>
<evidence type="ECO:0000313" key="6">
    <source>
        <dbReference type="EMBL" id="CAD7619870.1"/>
    </source>
</evidence>
<dbReference type="InterPro" id="IPR013083">
    <property type="entry name" value="Znf_RING/FYVE/PHD"/>
</dbReference>
<dbReference type="Gene3D" id="3.30.40.10">
    <property type="entry name" value="Zinc/RING finger domain, C3HC4 (zinc finger)"/>
    <property type="match status" value="1"/>
</dbReference>
<dbReference type="GO" id="GO:0005737">
    <property type="term" value="C:cytoplasm"/>
    <property type="evidence" value="ECO:0007669"/>
    <property type="project" value="TreeGrafter"/>
</dbReference>
<dbReference type="AlphaFoldDB" id="A0A7R9KBA7"/>
<dbReference type="Pfam" id="PF00653">
    <property type="entry name" value="BIR"/>
    <property type="match status" value="1"/>
</dbReference>
<dbReference type="PROSITE" id="PS50089">
    <property type="entry name" value="ZF_RING_2"/>
    <property type="match status" value="1"/>
</dbReference>
<dbReference type="OrthoDB" id="6499484at2759"/>
<dbReference type="Gene3D" id="1.10.1170.10">
    <property type="entry name" value="Inhibitor Of Apoptosis Protein (2mihbC-IAP-1), Chain A"/>
    <property type="match status" value="1"/>
</dbReference>
<evidence type="ECO:0000256" key="2">
    <source>
        <dbReference type="ARBA" id="ARBA00022771"/>
    </source>
</evidence>
<keyword evidence="2 4" id="KW-0479">Metal-binding</keyword>
<name>A0A7R9KBA7_9ACAR</name>
<dbReference type="Proteomes" id="UP000759131">
    <property type="component" value="Unassembled WGS sequence"/>
</dbReference>
<proteinExistence type="inferred from homology"/>
<dbReference type="InterPro" id="IPR001841">
    <property type="entry name" value="Znf_RING"/>
</dbReference>
<evidence type="ECO:0000256" key="3">
    <source>
        <dbReference type="ARBA" id="ARBA00022833"/>
    </source>
</evidence>
<dbReference type="SMART" id="SM00238">
    <property type="entry name" value="BIR"/>
    <property type="match status" value="1"/>
</dbReference>
<evidence type="ECO:0000313" key="7">
    <source>
        <dbReference type="Proteomes" id="UP000759131"/>
    </source>
</evidence>
<keyword evidence="3" id="KW-0862">Zinc</keyword>
<sequence>MCQTRKIFTKNTKSSARYVRFFPAEMLVLEMKSPAETANRNAKEENRIKTFNVPGYNFAYATRVARLAKRGFFYTLYNSVVQCAFCRVVLSNVAHLTMDEDVVAVHYKESNKCSFIWRPSNVGNIERQRAVVASTPTPNKSLQCKVCFENEINVIYECGHFIQCSQCASKMDSCPYCRAPFIHERRLYLP</sequence>
<comment type="similarity">
    <text evidence="1">Belongs to the IAP family.</text>
</comment>
<dbReference type="SUPFAM" id="SSF57924">
    <property type="entry name" value="Inhibitor of apoptosis (IAP) repeat"/>
    <property type="match status" value="1"/>
</dbReference>
<feature type="domain" description="RING-type" evidence="5">
    <location>
        <begin position="144"/>
        <end position="178"/>
    </location>
</feature>
<dbReference type="GO" id="GO:0008270">
    <property type="term" value="F:zinc ion binding"/>
    <property type="evidence" value="ECO:0007669"/>
    <property type="project" value="UniProtKB-KW"/>
</dbReference>
<dbReference type="InterPro" id="IPR050784">
    <property type="entry name" value="IAP"/>
</dbReference>
<dbReference type="EMBL" id="CAJPIZ010000071">
    <property type="protein sequence ID" value="CAG2100300.1"/>
    <property type="molecule type" value="Genomic_DNA"/>
</dbReference>
<accession>A0A7R9KBA7</accession>
<dbReference type="PANTHER" id="PTHR10044:SF139">
    <property type="entry name" value="DEATH-ASSOCIATED INHIBITOR OF APOPTOSIS 2"/>
    <property type="match status" value="1"/>
</dbReference>
<dbReference type="PANTHER" id="PTHR10044">
    <property type="entry name" value="INHIBITOR OF APOPTOSIS"/>
    <property type="match status" value="1"/>
</dbReference>
<protein>
    <recommendedName>
        <fullName evidence="5">RING-type domain-containing protein</fullName>
    </recommendedName>
</protein>
<evidence type="ECO:0000259" key="5">
    <source>
        <dbReference type="PROSITE" id="PS50089"/>
    </source>
</evidence>
<organism evidence="6">
    <name type="scientific">Medioppia subpectinata</name>
    <dbReference type="NCBI Taxonomy" id="1979941"/>
    <lineage>
        <taxon>Eukaryota</taxon>
        <taxon>Metazoa</taxon>
        <taxon>Ecdysozoa</taxon>
        <taxon>Arthropoda</taxon>
        <taxon>Chelicerata</taxon>
        <taxon>Arachnida</taxon>
        <taxon>Acari</taxon>
        <taxon>Acariformes</taxon>
        <taxon>Sarcoptiformes</taxon>
        <taxon>Oribatida</taxon>
        <taxon>Brachypylina</taxon>
        <taxon>Oppioidea</taxon>
        <taxon>Oppiidae</taxon>
        <taxon>Medioppia</taxon>
    </lineage>
</organism>
<reference evidence="6" key="1">
    <citation type="submission" date="2020-11" db="EMBL/GenBank/DDBJ databases">
        <authorList>
            <person name="Tran Van P."/>
        </authorList>
    </citation>
    <scope>NUCLEOTIDE SEQUENCE</scope>
</reference>
<evidence type="ECO:0000256" key="4">
    <source>
        <dbReference type="PROSITE-ProRule" id="PRU00175"/>
    </source>
</evidence>
<dbReference type="EMBL" id="OC854646">
    <property type="protein sequence ID" value="CAD7619870.1"/>
    <property type="molecule type" value="Genomic_DNA"/>
</dbReference>
<gene>
    <name evidence="6" type="ORF">OSB1V03_LOCUS367</name>
</gene>
<keyword evidence="7" id="KW-1185">Reference proteome</keyword>
<evidence type="ECO:0000256" key="1">
    <source>
        <dbReference type="ARBA" id="ARBA00006672"/>
    </source>
</evidence>